<dbReference type="OrthoDB" id="6593055at2759"/>
<comment type="caution">
    <text evidence="2">The sequence shown here is derived from an EMBL/GenBank/DDBJ whole genome shotgun (WGS) entry which is preliminary data.</text>
</comment>
<accession>A0A6G0YDR4</accession>
<feature type="compositionally biased region" description="Polar residues" evidence="1">
    <location>
        <begin position="278"/>
        <end position="287"/>
    </location>
</feature>
<evidence type="ECO:0000256" key="1">
    <source>
        <dbReference type="SAM" id="MobiDB-lite"/>
    </source>
</evidence>
<keyword evidence="3" id="KW-1185">Reference proteome</keyword>
<dbReference type="AlphaFoldDB" id="A0A6G0YDR4"/>
<evidence type="ECO:0008006" key="4">
    <source>
        <dbReference type="Google" id="ProtNLM"/>
    </source>
</evidence>
<reference evidence="2 3" key="1">
    <citation type="submission" date="2019-08" db="EMBL/GenBank/DDBJ databases">
        <title>Whole genome of Aphis craccivora.</title>
        <authorList>
            <person name="Voronova N.V."/>
            <person name="Shulinski R.S."/>
            <person name="Bandarenka Y.V."/>
            <person name="Zhorov D.G."/>
            <person name="Warner D."/>
        </authorList>
    </citation>
    <scope>NUCLEOTIDE SEQUENCE [LARGE SCALE GENOMIC DNA]</scope>
    <source>
        <strain evidence="2">180601</strain>
        <tissue evidence="2">Whole Body</tissue>
    </source>
</reference>
<sequence>MSLPNKNKTVSPLIIPKSRIQSVPNQSTENILEDNSNEGWIPNTDFNLTFPNASSKSNKQFITPNRFALFSVNQHLIHQCLFLMSQWTIPSLFQNFHLQYPFCSTIHSVTNGEAFTCKSSTNGLKLSTSTPTSYKNDSKADFHTYQPKQERVYRIVVRNLHHTTSNADIEQELLSHDHTVRNITNVLQRTKRKTVFVAKTMAVQNLIVIINCVRCGEQHLSETCQKPTNQPPKCSFRHSGPRNQKLSIKNVSLNTVSTISNSHSCRNTSYAPVKKDNGSSPHLSSTNNTDELSLKISSFLDDLKKLINSLISLLTKVIN</sequence>
<gene>
    <name evidence="2" type="ORF">FWK35_00021236</name>
</gene>
<name>A0A6G0YDR4_APHCR</name>
<dbReference type="EMBL" id="VUJU01004611">
    <property type="protein sequence ID" value="KAF0753813.1"/>
    <property type="molecule type" value="Genomic_DNA"/>
</dbReference>
<protein>
    <recommendedName>
        <fullName evidence="4">Pre-C2HC domain-containing protein</fullName>
    </recommendedName>
</protein>
<evidence type="ECO:0000313" key="2">
    <source>
        <dbReference type="EMBL" id="KAF0753813.1"/>
    </source>
</evidence>
<evidence type="ECO:0000313" key="3">
    <source>
        <dbReference type="Proteomes" id="UP000478052"/>
    </source>
</evidence>
<organism evidence="2 3">
    <name type="scientific">Aphis craccivora</name>
    <name type="common">Cowpea aphid</name>
    <dbReference type="NCBI Taxonomy" id="307492"/>
    <lineage>
        <taxon>Eukaryota</taxon>
        <taxon>Metazoa</taxon>
        <taxon>Ecdysozoa</taxon>
        <taxon>Arthropoda</taxon>
        <taxon>Hexapoda</taxon>
        <taxon>Insecta</taxon>
        <taxon>Pterygota</taxon>
        <taxon>Neoptera</taxon>
        <taxon>Paraneoptera</taxon>
        <taxon>Hemiptera</taxon>
        <taxon>Sternorrhyncha</taxon>
        <taxon>Aphidomorpha</taxon>
        <taxon>Aphidoidea</taxon>
        <taxon>Aphididae</taxon>
        <taxon>Aphidini</taxon>
        <taxon>Aphis</taxon>
        <taxon>Aphis</taxon>
    </lineage>
</organism>
<dbReference type="Proteomes" id="UP000478052">
    <property type="component" value="Unassembled WGS sequence"/>
</dbReference>
<proteinExistence type="predicted"/>
<feature type="region of interest" description="Disordered" evidence="1">
    <location>
        <begin position="267"/>
        <end position="287"/>
    </location>
</feature>